<reference evidence="1" key="1">
    <citation type="journal article" date="2014" name="Genome Biol. Evol.">
        <title>Pangenome evidence for extensive interdomain horizontal transfer affecting lineage core and shell genes in uncultured planktonic thaumarchaeota and euryarchaeota.</title>
        <authorList>
            <person name="Deschamps P."/>
            <person name="Zivanovic Y."/>
            <person name="Moreira D."/>
            <person name="Rodriguez-Valera F."/>
            <person name="Lopez-Garcia P."/>
        </authorList>
    </citation>
    <scope>NUCLEOTIDE SEQUENCE</scope>
</reference>
<dbReference type="EMBL" id="KF900780">
    <property type="protein sequence ID" value="AIF06779.1"/>
    <property type="molecule type" value="Genomic_DNA"/>
</dbReference>
<feature type="non-terminal residue" evidence="1">
    <location>
        <position position="1"/>
    </location>
</feature>
<name>A0A075GSN1_9EURY</name>
<accession>A0A075GSN1</accession>
<evidence type="ECO:0000313" key="1">
    <source>
        <dbReference type="EMBL" id="AIF06779.1"/>
    </source>
</evidence>
<proteinExistence type="predicted"/>
<protein>
    <submittedName>
        <fullName evidence="1">Uncharacterized protein</fullName>
    </submittedName>
</protein>
<organism evidence="1">
    <name type="scientific">uncultured marine group II/III euryarchaeote KM3_195_B08</name>
    <dbReference type="NCBI Taxonomy" id="1457970"/>
    <lineage>
        <taxon>Archaea</taxon>
        <taxon>Methanobacteriati</taxon>
        <taxon>Methanobacteriota</taxon>
        <taxon>environmental samples</taxon>
    </lineage>
</organism>
<sequence>FKDKKHHFAQRVEQKYQALFKLWKKENNYVGLRALHLYVLSSSSSFAGYSNPQSTLTKISVASNELTTAVQSISKVPSTTALQESLVKARETQAELRKSYDFLFKELKNIMLKKLQSKKSVYKAEIIDPFITKLKGCTTPVCLKEVNAGLKPNTHLKDLAINDGLLVELSDITAVLNKDLKSLNYKQLHDYRVLLRGKLANVGDLSACKELKEEYLGMFKRMMELWRVKDKTTDFYYLNPSWFTHITSMLTELSIPASAGSQSPLHHMYAEYLELKGEKFTLSDILLEVKKAQEVSEKFKTIHVTLLSPSEIDKDELVQHLGLDLSKSEDKEILDMISKGFVIPTAANLAKKTYIDNLASLRSLVNSIDPHLRARLVASFASPWFLKYATENKVKSFSGKKLNLTDMNEVYFGVMKHLIEKKLDFILTKRAAISAKLSNIGTIAVVMPDSITGGIGKSEVLSAADIMSSFSSLPMDARLTLLQMFETQYGKQWVQTLSPTEWAQFGILCKMLVTYPPGYASNLLSKIGSFSSAGSRTSEKQRLLDFDAYSIQAIIGYISVHVNIYYNEGDLHGLNMYMDVLPKKLEEISRMNAQKLKELSLLKRNDYAEDGASFIPNANGTGLTGLSDETQTRNKQIYEFMMRARRDVRILMPGEKDEYSLYYPSFNIVINIGRTVYEQALGAVSGSRLPPNIIAARGMVPDFQRMLDQKRTPLFNVRVMVPHEKAALFISPSDLAALNPDKPPRISRIPTTLDIDTRHSGRSTVTTADGVTTDYLKNTHDGTIHIDTGRWRNRTTGVYSRDRALVGGEEQYKTEAWKVHGEHLAPVKLHGGNGFTKGRSSVEGIQLPLNGKQESAVIGELLLEMMEKQGANGILFFRKVYVDTQPYYQVYVGKRFPSGSGGNVSFDMIPEDKALAMYGPVFLQAAREGTTTQIVQALTAEQAEADMNSGGAGGTQPPSGIDPVKVKSPFGLIGAQTKIVAGKTQITLDGAFLVTYGDADPGKMGDPEKALFQGTAGSVQHKAGGGFGAWERSREGRVVVGGGYMPKKPKFAVGRIFGKKYFEKSLSFDFWLYQHKDWDVRGFYEHQFKGQDKDSAHAAFIYLDKHFGKGKRSRVGGSAGLLTSGFDRWGRPTLTETLGTVRGHLLIQKYMALVASYLKQSSKTHFSSAGYHHVFASAGLKLDAGLSMLITEDNKDKSAGAGGIKLTWENKKGKALLKSMSGGGAVIHLGSTEALLNISATLRLSKRDQLTLDVIPKVAPFFSTAGELYWLRLTDKGLMELYGGGSGEIAGWDYATWLRFRYNTPELSLAAAFSHGKHLAKPKFTLGSFTPTLSLNPETFETNDQGKRISTQGALAMRLSLPMDLYLGVSGIHQSDPASLDEAGQLDVQAKLALLKSRLSIYGFGGLQYWTATTPSHELFPTRTISGRTDLIGYAGLSGKYKRWAFSVTASGGERTIKYLTDSDSALKYWSLFGKLSYRGF</sequence>